<dbReference type="EMBL" id="CAJZBQ010000014">
    <property type="protein sequence ID" value="CAG9315729.1"/>
    <property type="molecule type" value="Genomic_DNA"/>
</dbReference>
<dbReference type="GO" id="GO:0070072">
    <property type="term" value="P:vacuolar proton-transporting V-type ATPase complex assembly"/>
    <property type="evidence" value="ECO:0007669"/>
    <property type="project" value="InterPro"/>
</dbReference>
<evidence type="ECO:0000256" key="6">
    <source>
        <dbReference type="SAM" id="Phobius"/>
    </source>
</evidence>
<comment type="subcellular location">
    <subcellularLocation>
        <location evidence="1">Endoplasmic reticulum membrane</location>
        <topology evidence="1">Multi-pass membrane protein</topology>
    </subcellularLocation>
</comment>
<keyword evidence="8" id="KW-1185">Reference proteome</keyword>
<dbReference type="GO" id="GO:0005789">
    <property type="term" value="C:endoplasmic reticulum membrane"/>
    <property type="evidence" value="ECO:0007669"/>
    <property type="project" value="UniProtKB-SubCell"/>
</dbReference>
<evidence type="ECO:0000256" key="1">
    <source>
        <dbReference type="ARBA" id="ARBA00004477"/>
    </source>
</evidence>
<organism evidence="7 8">
    <name type="scientific">Blepharisma stoltei</name>
    <dbReference type="NCBI Taxonomy" id="1481888"/>
    <lineage>
        <taxon>Eukaryota</taxon>
        <taxon>Sar</taxon>
        <taxon>Alveolata</taxon>
        <taxon>Ciliophora</taxon>
        <taxon>Postciliodesmatophora</taxon>
        <taxon>Heterotrichea</taxon>
        <taxon>Heterotrichida</taxon>
        <taxon>Blepharismidae</taxon>
        <taxon>Blepharisma</taxon>
    </lineage>
</organism>
<reference evidence="7" key="1">
    <citation type="submission" date="2021-09" db="EMBL/GenBank/DDBJ databases">
        <authorList>
            <consortium name="AG Swart"/>
            <person name="Singh M."/>
            <person name="Singh A."/>
            <person name="Seah K."/>
            <person name="Emmerich C."/>
        </authorList>
    </citation>
    <scope>NUCLEOTIDE SEQUENCE</scope>
    <source>
        <strain evidence="7">ATCC30299</strain>
    </source>
</reference>
<evidence type="ECO:0000256" key="5">
    <source>
        <dbReference type="ARBA" id="ARBA00023136"/>
    </source>
</evidence>
<dbReference type="AlphaFoldDB" id="A0AAU9J4Y2"/>
<name>A0AAU9J4Y2_9CILI</name>
<keyword evidence="5 6" id="KW-0472">Membrane</keyword>
<evidence type="ECO:0000256" key="2">
    <source>
        <dbReference type="ARBA" id="ARBA00022692"/>
    </source>
</evidence>
<gene>
    <name evidence="7" type="ORF">BSTOLATCC_MIC14479</name>
</gene>
<keyword evidence="3" id="KW-0256">Endoplasmic reticulum</keyword>
<feature type="transmembrane region" description="Helical" evidence="6">
    <location>
        <begin position="133"/>
        <end position="153"/>
    </location>
</feature>
<evidence type="ECO:0000313" key="7">
    <source>
        <dbReference type="EMBL" id="CAG9315729.1"/>
    </source>
</evidence>
<evidence type="ECO:0000256" key="3">
    <source>
        <dbReference type="ARBA" id="ARBA00022824"/>
    </source>
</evidence>
<comment type="caution">
    <text evidence="7">The sequence shown here is derived from an EMBL/GenBank/DDBJ whole genome shotgun (WGS) entry which is preliminary data.</text>
</comment>
<proteinExistence type="predicted"/>
<dbReference type="PANTHER" id="PTHR31394">
    <property type="entry name" value="TRANSMEMBRANE PROTEIN 199"/>
    <property type="match status" value="1"/>
</dbReference>
<sequence>MVQLRITQALKDFLTANKKHISGDIVNYSEIREILIGNNEKIAELLKGCSFVFEKDPEPKRSDFIKKLEEKRKEREYQQMVGNVYKKPLTGTAKEYKESLSFGMSFISVLFLGMLSGYYLGKYYLEYDFQGSMIVGLIVTVISLYAEILLYVLKSKKDDKKVKTE</sequence>
<dbReference type="InterPro" id="IPR021013">
    <property type="entry name" value="ATPase_Vma12"/>
</dbReference>
<evidence type="ECO:0000313" key="8">
    <source>
        <dbReference type="Proteomes" id="UP001162131"/>
    </source>
</evidence>
<dbReference type="Proteomes" id="UP001162131">
    <property type="component" value="Unassembled WGS sequence"/>
</dbReference>
<keyword evidence="2 6" id="KW-0812">Transmembrane</keyword>
<protein>
    <submittedName>
        <fullName evidence="7">Uncharacterized protein</fullName>
    </submittedName>
</protein>
<dbReference type="PANTHER" id="PTHR31394:SF1">
    <property type="entry name" value="TRANSMEMBRANE PROTEIN 199"/>
    <property type="match status" value="1"/>
</dbReference>
<accession>A0AAU9J4Y2</accession>
<keyword evidence="4 6" id="KW-1133">Transmembrane helix</keyword>
<dbReference type="Pfam" id="PF11712">
    <property type="entry name" value="Vma12"/>
    <property type="match status" value="1"/>
</dbReference>
<evidence type="ECO:0000256" key="4">
    <source>
        <dbReference type="ARBA" id="ARBA00022989"/>
    </source>
</evidence>
<feature type="transmembrane region" description="Helical" evidence="6">
    <location>
        <begin position="100"/>
        <end position="121"/>
    </location>
</feature>